<organism evidence="2 3">
    <name type="scientific">Mycoplasma haemofelis (strain Langford 1)</name>
    <name type="common">Haemobartonella felis</name>
    <dbReference type="NCBI Taxonomy" id="941640"/>
    <lineage>
        <taxon>Bacteria</taxon>
        <taxon>Bacillati</taxon>
        <taxon>Mycoplasmatota</taxon>
        <taxon>Mollicutes</taxon>
        <taxon>Mycoplasmataceae</taxon>
        <taxon>Mycoplasma</taxon>
    </lineage>
</organism>
<reference evidence="2 3" key="1">
    <citation type="journal article" date="2011" name="J. Bacteriol.">
        <title>Complete genome sequence of Mycoplasma haemofelis, a hemotropic mycoplasma.</title>
        <authorList>
            <person name="Barker E.N."/>
            <person name="Helps C.R."/>
            <person name="Peters I.R."/>
            <person name="Darby A.C."/>
            <person name="Radford A.D."/>
            <person name="Tasker S."/>
        </authorList>
    </citation>
    <scope>NUCLEOTIDE SEQUENCE [LARGE SCALE GENOMIC DNA]</scope>
    <source>
        <strain evidence="2 3">Langford 1</strain>
    </source>
</reference>
<dbReference type="HOGENOM" id="CLU_098620_3_0_14"/>
<proteinExistence type="predicted"/>
<evidence type="ECO:0000313" key="2">
    <source>
        <dbReference type="EMBL" id="CBY93294.1"/>
    </source>
</evidence>
<accession>E8ZJH3</accession>
<evidence type="ECO:0000256" key="1">
    <source>
        <dbReference type="SAM" id="MobiDB-lite"/>
    </source>
</evidence>
<protein>
    <submittedName>
        <fullName evidence="2">Uncharacterized protein</fullName>
    </submittedName>
</protein>
<feature type="region of interest" description="Disordered" evidence="1">
    <location>
        <begin position="158"/>
        <end position="178"/>
    </location>
</feature>
<dbReference type="AlphaFoldDB" id="E8ZJH3"/>
<feature type="compositionally biased region" description="Basic and acidic residues" evidence="1">
    <location>
        <begin position="158"/>
        <end position="167"/>
    </location>
</feature>
<evidence type="ECO:0000313" key="3">
    <source>
        <dbReference type="Proteomes" id="UP000008637"/>
    </source>
</evidence>
<dbReference type="KEGG" id="mha:HF1_12860"/>
<feature type="compositionally biased region" description="Polar residues" evidence="1">
    <location>
        <begin position="168"/>
        <end position="178"/>
    </location>
</feature>
<gene>
    <name evidence="2" type="ORF">HF1_12860</name>
</gene>
<sequence>MSIPSSILFKSTMAAGAAGGVLGGAYLAKPYLFPEKENIRSKLEKAGWEILPHTGNDFDWTAIYEKYKLKAANDLSRLDETVTQNEANNTGIPKLKKSCQSALSKEFSESLYKSAVRWCVVPVSVESRLQYLGGYTKINIDENNTSVDHETWKQREATFKSNSDKNSSDFGITFPASPSDQEANIKEIKKGCKKHLERKNYEDDFGSSIQNARRWCGK</sequence>
<dbReference type="EMBL" id="FR773153">
    <property type="protein sequence ID" value="CBY93294.1"/>
    <property type="molecule type" value="Genomic_DNA"/>
</dbReference>
<keyword evidence="3" id="KW-1185">Reference proteome</keyword>
<dbReference type="Proteomes" id="UP000008637">
    <property type="component" value="Chromosome"/>
</dbReference>
<name>E8ZJH3_MYCHL</name>